<feature type="domain" description="Alpha/beta hydrolase fold-3" evidence="3">
    <location>
        <begin position="65"/>
        <end position="266"/>
    </location>
</feature>
<evidence type="ECO:0000256" key="2">
    <source>
        <dbReference type="ARBA" id="ARBA00022801"/>
    </source>
</evidence>
<gene>
    <name evidence="4" type="ORF">ATO7_10968</name>
</gene>
<dbReference type="PANTHER" id="PTHR48081">
    <property type="entry name" value="AB HYDROLASE SUPERFAMILY PROTEIN C4A8.06C"/>
    <property type="match status" value="1"/>
</dbReference>
<dbReference type="InterPro" id="IPR029058">
    <property type="entry name" value="AB_hydrolase_fold"/>
</dbReference>
<dbReference type="GO" id="GO:0004806">
    <property type="term" value="F:triacylglycerol lipase activity"/>
    <property type="evidence" value="ECO:0007669"/>
    <property type="project" value="TreeGrafter"/>
</dbReference>
<evidence type="ECO:0000259" key="3">
    <source>
        <dbReference type="Pfam" id="PF07859"/>
    </source>
</evidence>
<evidence type="ECO:0000256" key="1">
    <source>
        <dbReference type="ARBA" id="ARBA00010515"/>
    </source>
</evidence>
<dbReference type="AlphaFoldDB" id="A0A1Y1SB08"/>
<protein>
    <submittedName>
        <fullName evidence="4">Lipase/esterase</fullName>
    </submittedName>
</protein>
<dbReference type="EMBL" id="AQQV01000003">
    <property type="protein sequence ID" value="ORE85809.1"/>
    <property type="molecule type" value="Genomic_DNA"/>
</dbReference>
<proteinExistence type="inferred from homology"/>
<keyword evidence="5" id="KW-1185">Reference proteome</keyword>
<evidence type="ECO:0000313" key="4">
    <source>
        <dbReference type="EMBL" id="ORE85809.1"/>
    </source>
</evidence>
<dbReference type="PANTHER" id="PTHR48081:SF30">
    <property type="entry name" value="ACETYL-HYDROLASE LIPR-RELATED"/>
    <property type="match status" value="1"/>
</dbReference>
<reference evidence="4 5" key="1">
    <citation type="submission" date="2013-04" db="EMBL/GenBank/DDBJ databases">
        <title>Oceanococcus atlanticus 22II-S10r2 Genome Sequencing.</title>
        <authorList>
            <person name="Lai Q."/>
            <person name="Li G."/>
            <person name="Shao Z."/>
        </authorList>
    </citation>
    <scope>NUCLEOTIDE SEQUENCE [LARGE SCALE GENOMIC DNA]</scope>
    <source>
        <strain evidence="4 5">22II-S10r2</strain>
    </source>
</reference>
<dbReference type="InterPro" id="IPR050300">
    <property type="entry name" value="GDXG_lipolytic_enzyme"/>
</dbReference>
<dbReference type="Gene3D" id="3.40.50.1820">
    <property type="entry name" value="alpha/beta hydrolase"/>
    <property type="match status" value="1"/>
</dbReference>
<dbReference type="STRING" id="1317117.ATO7_10968"/>
<dbReference type="SUPFAM" id="SSF53474">
    <property type="entry name" value="alpha/beta-Hydrolases"/>
    <property type="match status" value="1"/>
</dbReference>
<organism evidence="4 5">
    <name type="scientific">Oceanococcus atlanticus</name>
    <dbReference type="NCBI Taxonomy" id="1317117"/>
    <lineage>
        <taxon>Bacteria</taxon>
        <taxon>Pseudomonadati</taxon>
        <taxon>Pseudomonadota</taxon>
        <taxon>Gammaproteobacteria</taxon>
        <taxon>Chromatiales</taxon>
        <taxon>Oceanococcaceae</taxon>
        <taxon>Oceanococcus</taxon>
    </lineage>
</organism>
<dbReference type="RefSeq" id="WP_206044902.1">
    <property type="nucleotide sequence ID" value="NZ_AQQV01000003.1"/>
</dbReference>
<name>A0A1Y1SB08_9GAMM</name>
<comment type="similarity">
    <text evidence="1">Belongs to the 'GDXG' lipolytic enzyme family.</text>
</comment>
<dbReference type="Pfam" id="PF07859">
    <property type="entry name" value="Abhydrolase_3"/>
    <property type="match status" value="1"/>
</dbReference>
<comment type="caution">
    <text evidence="4">The sequence shown here is derived from an EMBL/GenBank/DDBJ whole genome shotgun (WGS) entry which is preliminary data.</text>
</comment>
<keyword evidence="2" id="KW-0378">Hydrolase</keyword>
<dbReference type="InterPro" id="IPR013094">
    <property type="entry name" value="AB_hydrolase_3"/>
</dbReference>
<evidence type="ECO:0000313" key="5">
    <source>
        <dbReference type="Proteomes" id="UP000192342"/>
    </source>
</evidence>
<dbReference type="Proteomes" id="UP000192342">
    <property type="component" value="Unassembled WGS sequence"/>
</dbReference>
<accession>A0A1Y1SB08</accession>
<sequence length="290" mass="31062">MKSVVRLMIKPALSGATPVAVQRRWINAIGLTLLGPKDARYSEQRIAGVPVLRILAGTQAPQRVVLYLHGGAFVMGGFASHRKLAASIAQAAQAEVWLPDYRLAPEHPHPAALQDALAVYAHLLEQGHDARSISIAGDSAGGGLSLSLAVAIRDAGLPQPAALCLLSPWVDLGQNGSTIASHARRDPMLSLSWLKASSAHYRGTCAVDDPACSPLFARLDNLPPVLIQVGSEEILLDDAQRLHRALQEAGQVSELQCYDGLWHVFQLHSRILKEADQAIGAIASFLKKRS</sequence>